<proteinExistence type="predicted"/>
<dbReference type="Gene3D" id="3.60.10.10">
    <property type="entry name" value="Endonuclease/exonuclease/phosphatase"/>
    <property type="match status" value="1"/>
</dbReference>
<dbReference type="InterPro" id="IPR036691">
    <property type="entry name" value="Endo/exonu/phosph_ase_sf"/>
</dbReference>
<comment type="caution">
    <text evidence="2">The sequence shown here is derived from an EMBL/GenBank/DDBJ whole genome shotgun (WGS) entry which is preliminary data.</text>
</comment>
<dbReference type="Proteomes" id="UP000634136">
    <property type="component" value="Unassembled WGS sequence"/>
</dbReference>
<evidence type="ECO:0000313" key="3">
    <source>
        <dbReference type="Proteomes" id="UP000634136"/>
    </source>
</evidence>
<dbReference type="AlphaFoldDB" id="A0A834TRA6"/>
<sequence>MGYTSFSGTNPIGRSGGTLLAWQEDQVCDIIDLTPNWIHILTKDESGKSCYITFVYGFPDLSSRHILWNWFLQTSSSIDLPWLATGDFNQIRNLHEKVSISKRVDGADLFNHMIQNCGFTDLNPTGTWFTWMNGRRNDDVVWARLDRALCNSDWLHNFPCTTFCSLPVAASDHSPLIINSSGDRPFCKRPFRFENLWLMFERCNSIVRSTWDINITASPDIIVHEKLNLLRGNLKIWNKRESHLNILNKQFTEDECLVALNQMKLDGAPGPDGFNVRFYRKYWDIVKNDVMSMLSSFFHDGSLSDQLNRSYITLIPKTNAPQSFKDFRPICLANVSYKLATKVLCNRLKSFLPYLIAPNQSAFLKGRIISDNIMLATELMHKIKSTKSGKSGWCALKLDIQKAYDKLSWNFIEAVLRRMKFPQVWNAYFSQCIKAVTYQLLLNGSITERFTPSCGIRQVKRVLDNYATLAGQRMNIQKSFLVFSPNVSHTSKKQIANQFNLKFSSTLGKYLGRLTLIKSVINSYLVYPLSCMQFSKDQCQKIESLMSHFFWGHNGDNPKLHLQRWDLLCRPKYQGGLALCDVYAFNQALLAKHIWRLIDHSNRLGDLTLVPKYMDHTNWASFKHHSSSSWRWKAVLKSKDLILNNLGWQIGDGKSINTNHHVWWQMLRDQQLYPTVSDLIQHNIGSWNLDLLRSVYNPITVNSITSHPISITGCKDRMIWNASSDGQYTVMEGYKYLLNHNLHNSGYHFHNSHGINMYEWFKSYLNSSFLSDDHQINFICVGLNVIWRCRNLRVMEGKHIDPVKAISMIYALWSSYKYSFSVQSVSQKFLIPASNNNPPSKTTLSMPSSGLNVICITKKRRTINGKATTVHVFIMQNNKLLLHGAYGLNHQRDLRVTFLLVLRRGIQLSTTLTASTDFCNIIVFQKGWATMITSSYKKFSRLQVLGTDIHNLLRYFSDAQVLYLSFSNVLNSFIRKFCNISFKVGWSIM</sequence>
<dbReference type="PANTHER" id="PTHR31635:SF196">
    <property type="entry name" value="REVERSE TRANSCRIPTASE DOMAIN-CONTAINING PROTEIN-RELATED"/>
    <property type="match status" value="1"/>
</dbReference>
<dbReference type="PANTHER" id="PTHR31635">
    <property type="entry name" value="REVERSE TRANSCRIPTASE DOMAIN-CONTAINING PROTEIN-RELATED"/>
    <property type="match status" value="1"/>
</dbReference>
<evidence type="ECO:0000259" key="1">
    <source>
        <dbReference type="Pfam" id="PF00078"/>
    </source>
</evidence>
<reference evidence="2" key="1">
    <citation type="submission" date="2020-09" db="EMBL/GenBank/DDBJ databases">
        <title>Genome-Enabled Discovery of Anthraquinone Biosynthesis in Senna tora.</title>
        <authorList>
            <person name="Kang S.-H."/>
            <person name="Pandey R.P."/>
            <person name="Lee C.-M."/>
            <person name="Sim J.-S."/>
            <person name="Jeong J.-T."/>
            <person name="Choi B.-S."/>
            <person name="Jung M."/>
            <person name="Ginzburg D."/>
            <person name="Zhao K."/>
            <person name="Won S.Y."/>
            <person name="Oh T.-J."/>
            <person name="Yu Y."/>
            <person name="Kim N.-H."/>
            <person name="Lee O.R."/>
            <person name="Lee T.-H."/>
            <person name="Bashyal P."/>
            <person name="Kim T.-S."/>
            <person name="Lee W.-H."/>
            <person name="Kawkins C."/>
            <person name="Kim C.-K."/>
            <person name="Kim J.S."/>
            <person name="Ahn B.O."/>
            <person name="Rhee S.Y."/>
            <person name="Sohng J.K."/>
        </authorList>
    </citation>
    <scope>NUCLEOTIDE SEQUENCE</scope>
    <source>
        <tissue evidence="2">Leaf</tissue>
    </source>
</reference>
<dbReference type="EMBL" id="JAAIUW010000006">
    <property type="protein sequence ID" value="KAF7826284.1"/>
    <property type="molecule type" value="Genomic_DNA"/>
</dbReference>
<protein>
    <submittedName>
        <fullName evidence="2">Transposon TX1 uncharacterized 149 kDa protein</fullName>
    </submittedName>
</protein>
<gene>
    <name evidence="2" type="ORF">G2W53_017448</name>
</gene>
<dbReference type="InterPro" id="IPR000477">
    <property type="entry name" value="RT_dom"/>
</dbReference>
<dbReference type="InterPro" id="IPR043502">
    <property type="entry name" value="DNA/RNA_pol_sf"/>
</dbReference>
<accession>A0A834TRA6</accession>
<organism evidence="2 3">
    <name type="scientific">Senna tora</name>
    <dbReference type="NCBI Taxonomy" id="362788"/>
    <lineage>
        <taxon>Eukaryota</taxon>
        <taxon>Viridiplantae</taxon>
        <taxon>Streptophyta</taxon>
        <taxon>Embryophyta</taxon>
        <taxon>Tracheophyta</taxon>
        <taxon>Spermatophyta</taxon>
        <taxon>Magnoliopsida</taxon>
        <taxon>eudicotyledons</taxon>
        <taxon>Gunneridae</taxon>
        <taxon>Pentapetalae</taxon>
        <taxon>rosids</taxon>
        <taxon>fabids</taxon>
        <taxon>Fabales</taxon>
        <taxon>Fabaceae</taxon>
        <taxon>Caesalpinioideae</taxon>
        <taxon>Cassia clade</taxon>
        <taxon>Senna</taxon>
    </lineage>
</organism>
<keyword evidence="3" id="KW-1185">Reference proteome</keyword>
<dbReference type="SUPFAM" id="SSF56672">
    <property type="entry name" value="DNA/RNA polymerases"/>
    <property type="match status" value="1"/>
</dbReference>
<dbReference type="SUPFAM" id="SSF56219">
    <property type="entry name" value="DNase I-like"/>
    <property type="match status" value="1"/>
</dbReference>
<name>A0A834TRA6_9FABA</name>
<dbReference type="CDD" id="cd01650">
    <property type="entry name" value="RT_nLTR_like"/>
    <property type="match status" value="1"/>
</dbReference>
<evidence type="ECO:0000313" key="2">
    <source>
        <dbReference type="EMBL" id="KAF7826284.1"/>
    </source>
</evidence>
<dbReference type="OrthoDB" id="512555at2759"/>
<feature type="domain" description="Reverse transcriptase" evidence="1">
    <location>
        <begin position="315"/>
        <end position="457"/>
    </location>
</feature>
<dbReference type="Pfam" id="PF00078">
    <property type="entry name" value="RVT_1"/>
    <property type="match status" value="1"/>
</dbReference>